<protein>
    <submittedName>
        <fullName evidence="1">ChaB family protein</fullName>
    </submittedName>
</protein>
<dbReference type="Pfam" id="PF06150">
    <property type="entry name" value="ChaB"/>
    <property type="match status" value="1"/>
</dbReference>
<gene>
    <name evidence="1" type="ORF">JNB85_07795</name>
</gene>
<comment type="caution">
    <text evidence="1">The sequence shown here is derived from an EMBL/GenBank/DDBJ whole genome shotgun (WGS) entry which is preliminary data.</text>
</comment>
<accession>A0ABS7GRK2</accession>
<sequence>MPYIDNSDLPASVLASLPDHAQDIYRQAFNHAFDAHKDDPRQEEVSHRIAWAAVKRSYVKIGGHWVAR</sequence>
<dbReference type="InterPro" id="IPR009317">
    <property type="entry name" value="ChaB"/>
</dbReference>
<dbReference type="SUPFAM" id="SSF140376">
    <property type="entry name" value="ChaB-like"/>
    <property type="match status" value="1"/>
</dbReference>
<evidence type="ECO:0000313" key="2">
    <source>
        <dbReference type="Proteomes" id="UP000717752"/>
    </source>
</evidence>
<evidence type="ECO:0000313" key="1">
    <source>
        <dbReference type="EMBL" id="MBW9052317.1"/>
    </source>
</evidence>
<organism evidence="1 2">
    <name type="scientific">Rhizobium mesosinicum</name>
    <dbReference type="NCBI Taxonomy" id="335017"/>
    <lineage>
        <taxon>Bacteria</taxon>
        <taxon>Pseudomonadati</taxon>
        <taxon>Pseudomonadota</taxon>
        <taxon>Alphaproteobacteria</taxon>
        <taxon>Hyphomicrobiales</taxon>
        <taxon>Rhizobiaceae</taxon>
        <taxon>Rhizobium/Agrobacterium group</taxon>
        <taxon>Rhizobium</taxon>
    </lineage>
</organism>
<name>A0ABS7GRK2_9HYPH</name>
<dbReference type="InterPro" id="IPR037205">
    <property type="entry name" value="ChaB_sf"/>
</dbReference>
<dbReference type="RefSeq" id="WP_220333782.1">
    <property type="nucleotide sequence ID" value="NZ_JAEUAK010000003.1"/>
</dbReference>
<dbReference type="EMBL" id="JAEUAK010000003">
    <property type="protein sequence ID" value="MBW9052317.1"/>
    <property type="molecule type" value="Genomic_DNA"/>
</dbReference>
<proteinExistence type="predicted"/>
<dbReference type="Gene3D" id="1.10.1740.70">
    <property type="entry name" value="ChaB"/>
    <property type="match status" value="1"/>
</dbReference>
<dbReference type="Proteomes" id="UP000717752">
    <property type="component" value="Unassembled WGS sequence"/>
</dbReference>
<reference evidence="1 2" key="1">
    <citation type="journal article" date="2021" name="MBio">
        <title>Poor Competitiveness of Bradyrhizobium in Pigeon Pea Root Colonization in Indian Soils.</title>
        <authorList>
            <person name="Chalasani D."/>
            <person name="Basu A."/>
            <person name="Pullabhotla S.V.S.R.N."/>
            <person name="Jorrin B."/>
            <person name="Neal A.L."/>
            <person name="Poole P.S."/>
            <person name="Podile A.R."/>
            <person name="Tkacz A."/>
        </authorList>
    </citation>
    <scope>NUCLEOTIDE SEQUENCE [LARGE SCALE GENOMIC DNA]</scope>
    <source>
        <strain evidence="1 2">HU56</strain>
    </source>
</reference>
<keyword evidence="2" id="KW-1185">Reference proteome</keyword>